<dbReference type="InterPro" id="IPR036412">
    <property type="entry name" value="HAD-like_sf"/>
</dbReference>
<dbReference type="Pfam" id="PF08282">
    <property type="entry name" value="Hydrolase_3"/>
    <property type="match status" value="1"/>
</dbReference>
<dbReference type="NCBIfam" id="TIGR01484">
    <property type="entry name" value="HAD-SF-IIB"/>
    <property type="match status" value="1"/>
</dbReference>
<organism evidence="1 2">
    <name type="scientific">Facklamia lactis</name>
    <dbReference type="NCBI Taxonomy" id="2749967"/>
    <lineage>
        <taxon>Bacteria</taxon>
        <taxon>Bacillati</taxon>
        <taxon>Bacillota</taxon>
        <taxon>Bacilli</taxon>
        <taxon>Lactobacillales</taxon>
        <taxon>Aerococcaceae</taxon>
        <taxon>Facklamia</taxon>
    </lineage>
</organism>
<comment type="caution">
    <text evidence="1">The sequence shown here is derived from an EMBL/GenBank/DDBJ whole genome shotgun (WGS) entry which is preliminary data.</text>
</comment>
<dbReference type="Gene3D" id="3.30.1240.10">
    <property type="match status" value="1"/>
</dbReference>
<sequence length="257" mass="28956">MMRFIFDIDGTIAFDGLTIEESIKDLLLEYVKLGHEIVFASARSYRDCLKILGDQLNKHCLVTLNGGAIYRQGECLQSYPLDVETFQNLLEICHDNELAYFVDDPLNFSTYLSNKIPFIHSVDRTTSSKEISIEEMLHPVKMVIFVGDDSNDGLDAIKSLQQISKVDLAYHEHEGCLYINPLGVNKATSLKEVFGGEYVAFGNDQNDIAMFQSARKAIQIGNFKPLMAFADQIIEPGPGFSQRLKQVLDQSIEELME</sequence>
<evidence type="ECO:0000313" key="2">
    <source>
        <dbReference type="Proteomes" id="UP000721415"/>
    </source>
</evidence>
<dbReference type="Gene3D" id="3.40.50.1000">
    <property type="entry name" value="HAD superfamily/HAD-like"/>
    <property type="match status" value="1"/>
</dbReference>
<gene>
    <name evidence="1" type="ORF">HZY91_01690</name>
</gene>
<name>A0ABS0LNP2_9LACT</name>
<dbReference type="Proteomes" id="UP000721415">
    <property type="component" value="Unassembled WGS sequence"/>
</dbReference>
<reference evidence="1 2" key="1">
    <citation type="submission" date="2020-07" db="EMBL/GenBank/DDBJ databases">
        <title>Facklamia lactis sp. nov., isolated from raw milk.</title>
        <authorList>
            <person name="Doll E.V."/>
            <person name="Huptas C."/>
            <person name="Staib L."/>
            <person name="Wenning M."/>
            <person name="Scherer S."/>
        </authorList>
    </citation>
    <scope>NUCLEOTIDE SEQUENCE [LARGE SCALE GENOMIC DNA]</scope>
    <source>
        <strain evidence="1 2">DSM 111018</strain>
    </source>
</reference>
<dbReference type="PANTHER" id="PTHR10000:SF53">
    <property type="entry name" value="5-AMINO-6-(5-PHOSPHO-D-RIBITYLAMINO)URACIL PHOSPHATASE YBJI-RELATED"/>
    <property type="match status" value="1"/>
</dbReference>
<evidence type="ECO:0000313" key="1">
    <source>
        <dbReference type="EMBL" id="MBG9985602.1"/>
    </source>
</evidence>
<dbReference type="SUPFAM" id="SSF56784">
    <property type="entry name" value="HAD-like"/>
    <property type="match status" value="1"/>
</dbReference>
<accession>A0ABS0LNP2</accession>
<keyword evidence="2" id="KW-1185">Reference proteome</keyword>
<proteinExistence type="predicted"/>
<dbReference type="RefSeq" id="WP_197114075.1">
    <property type="nucleotide sequence ID" value="NZ_JACBXQ010000001.1"/>
</dbReference>
<dbReference type="EMBL" id="JACBXQ010000001">
    <property type="protein sequence ID" value="MBG9985602.1"/>
    <property type="molecule type" value="Genomic_DNA"/>
</dbReference>
<dbReference type="InterPro" id="IPR006379">
    <property type="entry name" value="HAD-SF_hydro_IIB"/>
</dbReference>
<protein>
    <submittedName>
        <fullName evidence="1">HAD family phosphatase</fullName>
    </submittedName>
</protein>
<dbReference type="InterPro" id="IPR023214">
    <property type="entry name" value="HAD_sf"/>
</dbReference>
<dbReference type="PANTHER" id="PTHR10000">
    <property type="entry name" value="PHOSPHOSERINE PHOSPHATASE"/>
    <property type="match status" value="1"/>
</dbReference>